<dbReference type="EMBL" id="FNUD01000002">
    <property type="protein sequence ID" value="SEE97499.1"/>
    <property type="molecule type" value="Genomic_DNA"/>
</dbReference>
<evidence type="ECO:0000313" key="2">
    <source>
        <dbReference type="Proteomes" id="UP000183613"/>
    </source>
</evidence>
<reference evidence="1" key="1">
    <citation type="submission" date="2016-10" db="EMBL/GenBank/DDBJ databases">
        <authorList>
            <person name="Varghese N."/>
            <person name="Submissions S."/>
        </authorList>
    </citation>
    <scope>NUCLEOTIDE SEQUENCE [LARGE SCALE GENOMIC DNA]</scope>
    <source>
        <strain evidence="1">LMG 25555</strain>
    </source>
</reference>
<dbReference type="OrthoDB" id="6725579at2"/>
<evidence type="ECO:0000313" key="1">
    <source>
        <dbReference type="EMBL" id="SEE97499.1"/>
    </source>
</evidence>
<comment type="caution">
    <text evidence="1">The sequence shown here is derived from an EMBL/GenBank/DDBJ whole genome shotgun (WGS) entry which is preliminary data.</text>
</comment>
<keyword evidence="2" id="KW-1185">Reference proteome</keyword>
<name>A0A0J6J278_PSEDM</name>
<dbReference type="AlphaFoldDB" id="A0A0J6J278"/>
<gene>
    <name evidence="1" type="ORF">SAMN04489800_3246</name>
</gene>
<dbReference type="PATRIC" id="fig|882211.3.peg.4254"/>
<accession>A0A0J6J278</accession>
<dbReference type="RefSeq" id="WP_048361861.1">
    <property type="nucleotide sequence ID" value="NZ_FNUD01000002.1"/>
</dbReference>
<protein>
    <submittedName>
        <fullName evidence="1">Uncharacterized protein</fullName>
    </submittedName>
</protein>
<dbReference type="Proteomes" id="UP000183613">
    <property type="component" value="Unassembled WGS sequence"/>
</dbReference>
<sequence length="781" mass="88288">MNTFYTNYILSAKTIASTKGLEWDLPHDTSGKVSKNARWDLASMAGMVTPPFFWHSSLSYDNKALEVLNDLRQRQSLTPMCVQPLSRHWRDYYQAVLINEILVKKNKPGHALINIGRPLRIIATCAGNEEPWDLTAASVALAYRVALSIGTSGKLAANVAMIVRTIIDGQHVANRSPLAQYCVHQSASGISNDSVANLKKSNNTYRRTDKVKLELAERKDSAKLPSEKAFWELIRIIFTEQPKTFVDAIRFNQLKLAVATGFRIGESILLPLNWAKWHDYYTPNGSLAGTQGGISRSLAIRHFAEKQACDTDASGVLLYEAIQHVPTIFEELVSEAFSEAERLTGPLRDRLRLQINTGRLLPEFNQSELVPAWDIYSRMSGSIWFASPPLPSDLIDKYRVSFDPAYLDEMRRIQISQIPVHGVSPSCMKYFKKLPIIIRHKNGDAFEGKVDWKRAYLRVSEVETLMRETMTTKLPDCAPFRLSNAEVLYPSELMFLMPIRALIEERNGGILDVNRYLSVGRASSLDMQNHLGASANNIFSRYGQDDADRELKLNTHSLRHLQNAELFRLGVADTIITKRFNRKSVTQSYVYDHRSLSEALANIDIPQEAESIAPRARETLKMIMAGKIRGPIVDEFLKIQSELGDEHAFNYLSVEADGLHVTPYGFCVNSFTVDPCSKHLECFDCRHLARSENPQEQATLENMKLKMIEVVNIIELNPQETRNIGWQNQLNHAKSRLSSLEVMINTPPSILVFPNGQDRYRSLEKMASGSIMDTPKKWSPE</sequence>
<proteinExistence type="predicted"/>
<organism evidence="1 2">
    <name type="scientific">Pseudomonas deceptionensis</name>
    <dbReference type="NCBI Taxonomy" id="882211"/>
    <lineage>
        <taxon>Bacteria</taxon>
        <taxon>Pseudomonadati</taxon>
        <taxon>Pseudomonadota</taxon>
        <taxon>Gammaproteobacteria</taxon>
        <taxon>Pseudomonadales</taxon>
        <taxon>Pseudomonadaceae</taxon>
        <taxon>Pseudomonas</taxon>
    </lineage>
</organism>